<dbReference type="KEGG" id="ptrr:90956969"/>
<sequence length="71" mass="7622">MAAHWGQLSFGEPSLLLESPLATLAGDIPPLDSMPVLTCQTTHDATQHHSLTPMRLSRAASQLFNANISPK</sequence>
<evidence type="ECO:0000313" key="1">
    <source>
        <dbReference type="EMBL" id="KAF7569104.1"/>
    </source>
</evidence>
<dbReference type="EMBL" id="NQIK02000006">
    <property type="protein sequence ID" value="KAF7569104.1"/>
    <property type="molecule type" value="Genomic_DNA"/>
</dbReference>
<comment type="caution">
    <text evidence="1">The sequence shown here is derived from an EMBL/GenBank/DDBJ whole genome shotgun (WGS) entry which is preliminary data.</text>
</comment>
<dbReference type="RefSeq" id="XP_065961344.1">
    <property type="nucleotide sequence ID" value="XM_066108159.1"/>
</dbReference>
<proteinExistence type="predicted"/>
<gene>
    <name evidence="1" type="ORF">PtrM4_115190</name>
</gene>
<evidence type="ECO:0000313" key="2">
    <source>
        <dbReference type="Proteomes" id="UP000245464"/>
    </source>
</evidence>
<dbReference type="AlphaFoldDB" id="A0A834RSL8"/>
<organism evidence="1 2">
    <name type="scientific">Pyrenophora tritici-repentis</name>
    <dbReference type="NCBI Taxonomy" id="45151"/>
    <lineage>
        <taxon>Eukaryota</taxon>
        <taxon>Fungi</taxon>
        <taxon>Dikarya</taxon>
        <taxon>Ascomycota</taxon>
        <taxon>Pezizomycotina</taxon>
        <taxon>Dothideomycetes</taxon>
        <taxon>Pleosporomycetidae</taxon>
        <taxon>Pleosporales</taxon>
        <taxon>Pleosporineae</taxon>
        <taxon>Pleosporaceae</taxon>
        <taxon>Pyrenophora</taxon>
    </lineage>
</organism>
<dbReference type="GeneID" id="90956969"/>
<accession>A0A834RSL8</accession>
<dbReference type="Proteomes" id="UP000245464">
    <property type="component" value="Chromosome 6"/>
</dbReference>
<protein>
    <submittedName>
        <fullName evidence="1">Uncharacterized protein</fullName>
    </submittedName>
</protein>
<reference evidence="1" key="1">
    <citation type="journal article" date="2018" name="BMC Genomics">
        <title>Comparative genomics of the wheat fungal pathogen Pyrenophora tritici-repentis reveals chromosomal variations and genome plasticity.</title>
        <authorList>
            <person name="Moolhuijzen P."/>
            <person name="See P.T."/>
            <person name="Hane J.K."/>
            <person name="Shi G."/>
            <person name="Liu Z."/>
            <person name="Oliver R.P."/>
            <person name="Moffat C.S."/>
        </authorList>
    </citation>
    <scope>NUCLEOTIDE SEQUENCE [LARGE SCALE GENOMIC DNA]</scope>
    <source>
        <strain evidence="1">M4</strain>
    </source>
</reference>
<name>A0A834RSL8_9PLEO</name>